<reference evidence="3" key="1">
    <citation type="submission" date="2017-02" db="EMBL/GenBank/DDBJ databases">
        <authorList>
            <person name="Varghese N."/>
            <person name="Submissions S."/>
        </authorList>
    </citation>
    <scope>NUCLEOTIDE SEQUENCE [LARGE SCALE GENOMIC DNA]</scope>
    <source>
        <strain evidence="3">ATCC 700200</strain>
    </source>
</reference>
<dbReference type="InterPro" id="IPR036514">
    <property type="entry name" value="SGNH_hydro_sf"/>
</dbReference>
<feature type="region of interest" description="Disordered" evidence="1">
    <location>
        <begin position="1"/>
        <end position="24"/>
    </location>
</feature>
<dbReference type="GO" id="GO:0016788">
    <property type="term" value="F:hydrolase activity, acting on ester bonds"/>
    <property type="evidence" value="ECO:0007669"/>
    <property type="project" value="UniProtKB-ARBA"/>
</dbReference>
<dbReference type="Gene3D" id="3.40.50.1110">
    <property type="entry name" value="SGNH hydrolase"/>
    <property type="match status" value="1"/>
</dbReference>
<keyword evidence="2" id="KW-0378">Hydrolase</keyword>
<dbReference type="SUPFAM" id="SSF52266">
    <property type="entry name" value="SGNH hydrolase"/>
    <property type="match status" value="1"/>
</dbReference>
<organism evidence="2 3">
    <name type="scientific">Prosthecobacter debontii</name>
    <dbReference type="NCBI Taxonomy" id="48467"/>
    <lineage>
        <taxon>Bacteria</taxon>
        <taxon>Pseudomonadati</taxon>
        <taxon>Verrucomicrobiota</taxon>
        <taxon>Verrucomicrobiia</taxon>
        <taxon>Verrucomicrobiales</taxon>
        <taxon>Verrucomicrobiaceae</taxon>
        <taxon>Prosthecobacter</taxon>
    </lineage>
</organism>
<dbReference type="STRING" id="48467.SAMN02745166_02185"/>
<dbReference type="EMBL" id="FUYE01000006">
    <property type="protein sequence ID" value="SKA94585.1"/>
    <property type="molecule type" value="Genomic_DNA"/>
</dbReference>
<dbReference type="Proteomes" id="UP000190774">
    <property type="component" value="Unassembled WGS sequence"/>
</dbReference>
<name>A0A1T4XZZ4_9BACT</name>
<keyword evidence="3" id="KW-1185">Reference proteome</keyword>
<accession>A0A1T4XZZ4</accession>
<evidence type="ECO:0000313" key="2">
    <source>
        <dbReference type="EMBL" id="SKA94585.1"/>
    </source>
</evidence>
<proteinExistence type="predicted"/>
<dbReference type="CDD" id="cd00229">
    <property type="entry name" value="SGNH_hydrolase"/>
    <property type="match status" value="1"/>
</dbReference>
<dbReference type="AlphaFoldDB" id="A0A1T4XZZ4"/>
<evidence type="ECO:0000256" key="1">
    <source>
        <dbReference type="SAM" id="MobiDB-lite"/>
    </source>
</evidence>
<evidence type="ECO:0000313" key="3">
    <source>
        <dbReference type="Proteomes" id="UP000190774"/>
    </source>
</evidence>
<sequence length="338" mass="38090">MLARMAENNDPTNKASDDVIDPGPAPVSFEELQQRVIEGTIREDELAAYFIEVPSSPETLQPEFVLNPALVEVPLEEATLESARLMNTANAWCYMMRKNAYYRRINQPGGNQLIRIIAEGDSWFQYPFILHDVIDHIADRKDVAVRCFSAAGDVLSNMVARPQFLEAIRVEKPKYFLLSGGGNDLVDGDGLRKLLKKYDPALKPEQYLNAEYAAFKARLLRLYKDILEMIYREDPTVVVICHGYAYAIPDSKRGGWLGKPMEELGIGDKDLQYKIMTVIVNDINEAVAKAVEQSPGTAHFVDNRKTLPKDPKCWHDEFHPTSEWFGKVAAGISALIKK</sequence>
<protein>
    <submittedName>
        <fullName evidence="2">GDSL-like Lipase/Acylhydrolase family</fullName>
    </submittedName>
</protein>
<gene>
    <name evidence="2" type="ORF">SAMN02745166_02185</name>
</gene>